<dbReference type="EMBL" id="BJWL01000001">
    <property type="protein sequence ID" value="GFY80678.1"/>
    <property type="molecule type" value="Genomic_DNA"/>
</dbReference>
<name>A0A7J0E2P0_9ERIC</name>
<organism evidence="2 3">
    <name type="scientific">Actinidia rufa</name>
    <dbReference type="NCBI Taxonomy" id="165716"/>
    <lineage>
        <taxon>Eukaryota</taxon>
        <taxon>Viridiplantae</taxon>
        <taxon>Streptophyta</taxon>
        <taxon>Embryophyta</taxon>
        <taxon>Tracheophyta</taxon>
        <taxon>Spermatophyta</taxon>
        <taxon>Magnoliopsida</taxon>
        <taxon>eudicotyledons</taxon>
        <taxon>Gunneridae</taxon>
        <taxon>Pentapetalae</taxon>
        <taxon>asterids</taxon>
        <taxon>Ericales</taxon>
        <taxon>Actinidiaceae</taxon>
        <taxon>Actinidia</taxon>
    </lineage>
</organism>
<dbReference type="AlphaFoldDB" id="A0A7J0E2P0"/>
<evidence type="ECO:0000313" key="2">
    <source>
        <dbReference type="EMBL" id="GFY80678.1"/>
    </source>
</evidence>
<accession>A0A7J0E2P0</accession>
<keyword evidence="3" id="KW-1185">Reference proteome</keyword>
<protein>
    <submittedName>
        <fullName evidence="2">Uncharacterized protein</fullName>
    </submittedName>
</protein>
<gene>
    <name evidence="2" type="ORF">Acr_01g0004870</name>
</gene>
<dbReference type="Proteomes" id="UP000585474">
    <property type="component" value="Unassembled WGS sequence"/>
</dbReference>
<evidence type="ECO:0000256" key="1">
    <source>
        <dbReference type="SAM" id="MobiDB-lite"/>
    </source>
</evidence>
<comment type="caution">
    <text evidence="2">The sequence shown here is derived from an EMBL/GenBank/DDBJ whole genome shotgun (WGS) entry which is preliminary data.</text>
</comment>
<evidence type="ECO:0000313" key="3">
    <source>
        <dbReference type="Proteomes" id="UP000585474"/>
    </source>
</evidence>
<feature type="region of interest" description="Disordered" evidence="1">
    <location>
        <begin position="151"/>
        <end position="190"/>
    </location>
</feature>
<sequence>MKGFLLCIVYSANSDSVEAYPAIKVINKTKTLDWTYLPPFRLIEVSRDDHLWVIHLPPSKLCKGDLVNVEVNFGKEVNVNRCGIHLVLEHVTKSDEDSIVEVDEEQVSIAGEQVTDEDSIVEVDEEQVSIAGEQVTKPDEDSIVEVDEEQVSIAGDQLGAHGKRGHEDDDGPPRWRTQGQTGGSHAPPSI</sequence>
<reference evidence="2 3" key="1">
    <citation type="submission" date="2019-07" db="EMBL/GenBank/DDBJ databases">
        <title>De Novo Assembly of kiwifruit Actinidia rufa.</title>
        <authorList>
            <person name="Sugita-Konishi S."/>
            <person name="Sato K."/>
            <person name="Mori E."/>
            <person name="Abe Y."/>
            <person name="Kisaki G."/>
            <person name="Hamano K."/>
            <person name="Suezawa K."/>
            <person name="Otani M."/>
            <person name="Fukuda T."/>
            <person name="Manabe T."/>
            <person name="Gomi K."/>
            <person name="Tabuchi M."/>
            <person name="Akimitsu K."/>
            <person name="Kataoka I."/>
        </authorList>
    </citation>
    <scope>NUCLEOTIDE SEQUENCE [LARGE SCALE GENOMIC DNA]</scope>
    <source>
        <strain evidence="3">cv. Fuchu</strain>
    </source>
</reference>
<proteinExistence type="predicted"/>